<dbReference type="AlphaFoldDB" id="A0A9X2P8E7"/>
<dbReference type="RefSeq" id="WP_258422963.1">
    <property type="nucleotide sequence ID" value="NZ_JANSUY010000004.1"/>
</dbReference>
<protein>
    <submittedName>
        <fullName evidence="1">Uncharacterized protein</fullName>
    </submittedName>
</protein>
<keyword evidence="2" id="KW-1185">Reference proteome</keyword>
<gene>
    <name evidence="1" type="ORF">NU887_08650</name>
</gene>
<name>A0A9X2P8E7_9BACT</name>
<reference evidence="1" key="1">
    <citation type="submission" date="2022-08" db="EMBL/GenBank/DDBJ databases">
        <authorList>
            <person name="Zhang D."/>
        </authorList>
    </citation>
    <scope>NUCLEOTIDE SEQUENCE</scope>
    <source>
        <strain evidence="1">XJ19-11</strain>
    </source>
</reference>
<sequence>MYSINNLEFGLSDDSLIYGYDMMKAVVFKFDQKGNLINQNRFQEGGNEIDLLVIGDVYPVNQDSIFVVENGYGHLLLLDRDLKIKNSWNIMKLTGAKIGVGGSNTQVVNFEYIGQDPYITLVAFDRNFLKSGKEFFETSFLAVKINLSNGKFKPLFKYPKESPYREYLFWGDESPNILYFDKKYLVTFPMDPNIYIYQEDTEGYEVIPYEGKLNKTAIGVGFGMPQDEFNSNHYMQVFHNQNEFYLVSKSLLQKAGHSYFVRVARRALHEKNFDYKDLNTFLIQHPGHEFIIQIVDLNSNGKNEIREYKLPKEYKNFSYIDNDGKIYFRRTNEDSETYTVDMVSWNADDLE</sequence>
<evidence type="ECO:0000313" key="1">
    <source>
        <dbReference type="EMBL" id="MCR9015104.1"/>
    </source>
</evidence>
<dbReference type="Proteomes" id="UP001142175">
    <property type="component" value="Unassembled WGS sequence"/>
</dbReference>
<comment type="caution">
    <text evidence="1">The sequence shown here is derived from an EMBL/GenBank/DDBJ whole genome shotgun (WGS) entry which is preliminary data.</text>
</comment>
<dbReference type="EMBL" id="JANSUY010000004">
    <property type="protein sequence ID" value="MCR9015104.1"/>
    <property type="molecule type" value="Genomic_DNA"/>
</dbReference>
<accession>A0A9X2P8E7</accession>
<organism evidence="1 2">
    <name type="scientific">Aquiflexum gelatinilyticum</name>
    <dbReference type="NCBI Taxonomy" id="2961943"/>
    <lineage>
        <taxon>Bacteria</taxon>
        <taxon>Pseudomonadati</taxon>
        <taxon>Bacteroidota</taxon>
        <taxon>Cytophagia</taxon>
        <taxon>Cytophagales</taxon>
        <taxon>Cyclobacteriaceae</taxon>
        <taxon>Aquiflexum</taxon>
    </lineage>
</organism>
<evidence type="ECO:0000313" key="2">
    <source>
        <dbReference type="Proteomes" id="UP001142175"/>
    </source>
</evidence>
<proteinExistence type="predicted"/>